<evidence type="ECO:0000313" key="2">
    <source>
        <dbReference type="Proteomes" id="UP001150603"/>
    </source>
</evidence>
<organism evidence="1 2">
    <name type="scientific">Linderina macrospora</name>
    <dbReference type="NCBI Taxonomy" id="4868"/>
    <lineage>
        <taxon>Eukaryota</taxon>
        <taxon>Fungi</taxon>
        <taxon>Fungi incertae sedis</taxon>
        <taxon>Zoopagomycota</taxon>
        <taxon>Kickxellomycotina</taxon>
        <taxon>Kickxellomycetes</taxon>
        <taxon>Kickxellales</taxon>
        <taxon>Kickxellaceae</taxon>
        <taxon>Linderina</taxon>
    </lineage>
</organism>
<proteinExistence type="predicted"/>
<reference evidence="1" key="1">
    <citation type="submission" date="2022-07" db="EMBL/GenBank/DDBJ databases">
        <title>Phylogenomic reconstructions and comparative analyses of Kickxellomycotina fungi.</title>
        <authorList>
            <person name="Reynolds N.K."/>
            <person name="Stajich J.E."/>
            <person name="Barry K."/>
            <person name="Grigoriev I.V."/>
            <person name="Crous P."/>
            <person name="Smith M.E."/>
        </authorList>
    </citation>
    <scope>NUCLEOTIDE SEQUENCE</scope>
    <source>
        <strain evidence="1">NRRL 5244</strain>
    </source>
</reference>
<comment type="caution">
    <text evidence="1">The sequence shown here is derived from an EMBL/GenBank/DDBJ whole genome shotgun (WGS) entry which is preliminary data.</text>
</comment>
<feature type="non-terminal residue" evidence="1">
    <location>
        <position position="1"/>
    </location>
</feature>
<sequence length="325" mass="36077">ETASVTPKPTTTPKPAAPKTKKKTHKIRNTAILTLLAGSAFVGAAAYAQEDVDFDESFEMYVPGARRFMQLTRHHDDSLLMALSDVGFHVYDDLAYTAKFIYGQFFNLYNMLAYNSWTGESADDESGRKRDVAASPKIEKPVAPKKETKSVIDDALPTAPLKKMQLAVEIPPLVTDNSAVAELSKSLSAVVAAFNKKGLTPENVQQLKVLSDSLLALDSHLKMLKDDERKVVEAALAEERRKFESTLADFQQAARIALASREAQLIESQEAELTAVSKASDERLIAELTSQRDLLERRFNRFVRARIDEERGGRLAHLDRVEAQL</sequence>
<protein>
    <submittedName>
        <fullName evidence="1">MICOS complex subunit mic60</fullName>
    </submittedName>
</protein>
<evidence type="ECO:0000313" key="1">
    <source>
        <dbReference type="EMBL" id="KAJ1927312.1"/>
    </source>
</evidence>
<keyword evidence="2" id="KW-1185">Reference proteome</keyword>
<feature type="non-terminal residue" evidence="1">
    <location>
        <position position="325"/>
    </location>
</feature>
<gene>
    <name evidence="1" type="primary">MIC60</name>
    <name evidence="1" type="ORF">FBU59_007230</name>
</gene>
<accession>A0ACC1IXL0</accession>
<name>A0ACC1IXL0_9FUNG</name>
<dbReference type="EMBL" id="JANBPW010006817">
    <property type="protein sequence ID" value="KAJ1927312.1"/>
    <property type="molecule type" value="Genomic_DNA"/>
</dbReference>
<dbReference type="Proteomes" id="UP001150603">
    <property type="component" value="Unassembled WGS sequence"/>
</dbReference>